<reference evidence="1" key="5">
    <citation type="journal article" date="2021" name="G3 (Bethesda)">
        <title>Aegilops tauschii genome assembly Aet v5.0 features greater sequence contiguity and improved annotation.</title>
        <authorList>
            <person name="Wang L."/>
            <person name="Zhu T."/>
            <person name="Rodriguez J.C."/>
            <person name="Deal K.R."/>
            <person name="Dubcovsky J."/>
            <person name="McGuire P.E."/>
            <person name="Lux T."/>
            <person name="Spannagl M."/>
            <person name="Mayer K.F.X."/>
            <person name="Baldrich P."/>
            <person name="Meyers B.C."/>
            <person name="Huo N."/>
            <person name="Gu Y.Q."/>
            <person name="Zhou H."/>
            <person name="Devos K.M."/>
            <person name="Bennetzen J.L."/>
            <person name="Unver T."/>
            <person name="Budak H."/>
            <person name="Gulick P.J."/>
            <person name="Galiba G."/>
            <person name="Kalapos B."/>
            <person name="Nelson D.R."/>
            <person name="Li P."/>
            <person name="You F.M."/>
            <person name="Luo M.C."/>
            <person name="Dvorak J."/>
        </authorList>
    </citation>
    <scope>NUCLEOTIDE SEQUENCE [LARGE SCALE GENOMIC DNA]</scope>
    <source>
        <strain evidence="1">cv. AL8/78</strain>
    </source>
</reference>
<evidence type="ECO:0000313" key="1">
    <source>
        <dbReference type="EnsemblPlants" id="AET7Gv21016300.15"/>
    </source>
</evidence>
<proteinExistence type="predicted"/>
<reference evidence="1" key="3">
    <citation type="journal article" date="2017" name="Nature">
        <title>Genome sequence of the progenitor of the wheat D genome Aegilops tauschii.</title>
        <authorList>
            <person name="Luo M.C."/>
            <person name="Gu Y.Q."/>
            <person name="Puiu D."/>
            <person name="Wang H."/>
            <person name="Twardziok S.O."/>
            <person name="Deal K.R."/>
            <person name="Huo N."/>
            <person name="Zhu T."/>
            <person name="Wang L."/>
            <person name="Wang Y."/>
            <person name="McGuire P.E."/>
            <person name="Liu S."/>
            <person name="Long H."/>
            <person name="Ramasamy R.K."/>
            <person name="Rodriguez J.C."/>
            <person name="Van S.L."/>
            <person name="Yuan L."/>
            <person name="Wang Z."/>
            <person name="Xia Z."/>
            <person name="Xiao L."/>
            <person name="Anderson O.D."/>
            <person name="Ouyang S."/>
            <person name="Liang Y."/>
            <person name="Zimin A.V."/>
            <person name="Pertea G."/>
            <person name="Qi P."/>
            <person name="Bennetzen J.L."/>
            <person name="Dai X."/>
            <person name="Dawson M.W."/>
            <person name="Muller H.G."/>
            <person name="Kugler K."/>
            <person name="Rivarola-Duarte L."/>
            <person name="Spannagl M."/>
            <person name="Mayer K.F.X."/>
            <person name="Lu F.H."/>
            <person name="Bevan M.W."/>
            <person name="Leroy P."/>
            <person name="Li P."/>
            <person name="You F.M."/>
            <person name="Sun Q."/>
            <person name="Liu Z."/>
            <person name="Lyons E."/>
            <person name="Wicker T."/>
            <person name="Salzberg S.L."/>
            <person name="Devos K.M."/>
            <person name="Dvorak J."/>
        </authorList>
    </citation>
    <scope>NUCLEOTIDE SEQUENCE [LARGE SCALE GENOMIC DNA]</scope>
    <source>
        <strain evidence="1">cv. AL8/78</strain>
    </source>
</reference>
<dbReference type="Gramene" id="AET7Gv21016300.15">
    <property type="protein sequence ID" value="AET7Gv21016300.15"/>
    <property type="gene ID" value="AET7Gv21016300"/>
</dbReference>
<keyword evidence="2" id="KW-1185">Reference proteome</keyword>
<reference evidence="2" key="1">
    <citation type="journal article" date="2014" name="Science">
        <title>Ancient hybridizations among the ancestral genomes of bread wheat.</title>
        <authorList>
            <consortium name="International Wheat Genome Sequencing Consortium,"/>
            <person name="Marcussen T."/>
            <person name="Sandve S.R."/>
            <person name="Heier L."/>
            <person name="Spannagl M."/>
            <person name="Pfeifer M."/>
            <person name="Jakobsen K.S."/>
            <person name="Wulff B.B."/>
            <person name="Steuernagel B."/>
            <person name="Mayer K.F."/>
            <person name="Olsen O.A."/>
        </authorList>
    </citation>
    <scope>NUCLEOTIDE SEQUENCE [LARGE SCALE GENOMIC DNA]</scope>
    <source>
        <strain evidence="2">cv. AL8/78</strain>
    </source>
</reference>
<dbReference type="AlphaFoldDB" id="A0A453SNK6"/>
<reference evidence="1" key="4">
    <citation type="submission" date="2019-03" db="UniProtKB">
        <authorList>
            <consortium name="EnsemblPlants"/>
        </authorList>
    </citation>
    <scope>IDENTIFICATION</scope>
</reference>
<accession>A0A453SNK6</accession>
<sequence>FAPPLLDGFFRGGGDNLGVIPQLGGRDSVLWSWMAGRLGGRAVPPPLFRGGLEDAIRRKFVASTLSKVQFLRFIGKY</sequence>
<protein>
    <submittedName>
        <fullName evidence="1">Uncharacterized protein</fullName>
    </submittedName>
</protein>
<name>A0A453SNK6_AEGTS</name>
<reference evidence="2" key="2">
    <citation type="journal article" date="2017" name="Nat. Plants">
        <title>The Aegilops tauschii genome reveals multiple impacts of transposons.</title>
        <authorList>
            <person name="Zhao G."/>
            <person name="Zou C."/>
            <person name="Li K."/>
            <person name="Wang K."/>
            <person name="Li T."/>
            <person name="Gao L."/>
            <person name="Zhang X."/>
            <person name="Wang H."/>
            <person name="Yang Z."/>
            <person name="Liu X."/>
            <person name="Jiang W."/>
            <person name="Mao L."/>
            <person name="Kong X."/>
            <person name="Jiao Y."/>
            <person name="Jia J."/>
        </authorList>
    </citation>
    <scope>NUCLEOTIDE SEQUENCE [LARGE SCALE GENOMIC DNA]</scope>
    <source>
        <strain evidence="2">cv. AL8/78</strain>
    </source>
</reference>
<evidence type="ECO:0000313" key="2">
    <source>
        <dbReference type="Proteomes" id="UP000015105"/>
    </source>
</evidence>
<dbReference type="Proteomes" id="UP000015105">
    <property type="component" value="Chromosome 7D"/>
</dbReference>
<dbReference type="EnsemblPlants" id="AET7Gv21016300.15">
    <property type="protein sequence ID" value="AET7Gv21016300.15"/>
    <property type="gene ID" value="AET7Gv21016300"/>
</dbReference>
<organism evidence="1 2">
    <name type="scientific">Aegilops tauschii subsp. strangulata</name>
    <name type="common">Goatgrass</name>
    <dbReference type="NCBI Taxonomy" id="200361"/>
    <lineage>
        <taxon>Eukaryota</taxon>
        <taxon>Viridiplantae</taxon>
        <taxon>Streptophyta</taxon>
        <taxon>Embryophyta</taxon>
        <taxon>Tracheophyta</taxon>
        <taxon>Spermatophyta</taxon>
        <taxon>Magnoliopsida</taxon>
        <taxon>Liliopsida</taxon>
        <taxon>Poales</taxon>
        <taxon>Poaceae</taxon>
        <taxon>BOP clade</taxon>
        <taxon>Pooideae</taxon>
        <taxon>Triticodae</taxon>
        <taxon>Triticeae</taxon>
        <taxon>Triticinae</taxon>
        <taxon>Aegilops</taxon>
    </lineage>
</organism>